<comment type="caution">
    <text evidence="2">The sequence shown here is derived from an EMBL/GenBank/DDBJ whole genome shotgun (WGS) entry which is preliminary data.</text>
</comment>
<feature type="domain" description="HAT C-terminal dimerisation" evidence="1">
    <location>
        <begin position="49"/>
        <end position="94"/>
    </location>
</feature>
<keyword evidence="3" id="KW-1185">Reference proteome</keyword>
<dbReference type="AlphaFoldDB" id="A0A2R6P0L5"/>
<dbReference type="OrthoDB" id="3268424at2759"/>
<dbReference type="EMBL" id="MLYV02000582">
    <property type="protein sequence ID" value="PSR82512.1"/>
    <property type="molecule type" value="Genomic_DNA"/>
</dbReference>
<reference evidence="2 3" key="1">
    <citation type="submission" date="2018-02" db="EMBL/GenBank/DDBJ databases">
        <title>Genome sequence of the basidiomycete white-rot fungus Phlebia centrifuga.</title>
        <authorList>
            <person name="Granchi Z."/>
            <person name="Peng M."/>
            <person name="de Vries R.P."/>
            <person name="Hilden K."/>
            <person name="Makela M.R."/>
            <person name="Grigoriev I."/>
            <person name="Riley R."/>
        </authorList>
    </citation>
    <scope>NUCLEOTIDE SEQUENCE [LARGE SCALE GENOMIC DNA]</scope>
    <source>
        <strain evidence="2 3">FBCC195</strain>
    </source>
</reference>
<protein>
    <recommendedName>
        <fullName evidence="1">HAT C-terminal dimerisation domain-containing protein</fullName>
    </recommendedName>
</protein>
<dbReference type="InterPro" id="IPR012337">
    <property type="entry name" value="RNaseH-like_sf"/>
</dbReference>
<accession>A0A2R6P0L5</accession>
<dbReference type="Pfam" id="PF05699">
    <property type="entry name" value="Dimer_Tnp_hAT"/>
    <property type="match status" value="1"/>
</dbReference>
<dbReference type="GO" id="GO:0046983">
    <property type="term" value="F:protein dimerization activity"/>
    <property type="evidence" value="ECO:0007669"/>
    <property type="project" value="InterPro"/>
</dbReference>
<dbReference type="SUPFAM" id="SSF53098">
    <property type="entry name" value="Ribonuclease H-like"/>
    <property type="match status" value="1"/>
</dbReference>
<gene>
    <name evidence="2" type="ORF">PHLCEN_2v6060</name>
</gene>
<organism evidence="2 3">
    <name type="scientific">Hermanssonia centrifuga</name>
    <dbReference type="NCBI Taxonomy" id="98765"/>
    <lineage>
        <taxon>Eukaryota</taxon>
        <taxon>Fungi</taxon>
        <taxon>Dikarya</taxon>
        <taxon>Basidiomycota</taxon>
        <taxon>Agaricomycotina</taxon>
        <taxon>Agaricomycetes</taxon>
        <taxon>Polyporales</taxon>
        <taxon>Meruliaceae</taxon>
        <taxon>Hermanssonia</taxon>
    </lineage>
</organism>
<proteinExistence type="predicted"/>
<evidence type="ECO:0000259" key="1">
    <source>
        <dbReference type="Pfam" id="PF05699"/>
    </source>
</evidence>
<sequence length="119" mass="13296">MGIDDGTEVPNAAELDAGIISSGNIFDALPAFAQSQESVGSADCLQDQLDLYLSTGTEVIKKDETVLQWWYRRQDIYPRLSRMALDYLTIPATVQPELDTEETIEELQDGWDNIVIDNN</sequence>
<evidence type="ECO:0000313" key="3">
    <source>
        <dbReference type="Proteomes" id="UP000186601"/>
    </source>
</evidence>
<dbReference type="InterPro" id="IPR008906">
    <property type="entry name" value="HATC_C_dom"/>
</dbReference>
<evidence type="ECO:0000313" key="2">
    <source>
        <dbReference type="EMBL" id="PSR82512.1"/>
    </source>
</evidence>
<name>A0A2R6P0L5_9APHY</name>
<dbReference type="Proteomes" id="UP000186601">
    <property type="component" value="Unassembled WGS sequence"/>
</dbReference>